<proteinExistence type="predicted"/>
<dbReference type="Proteomes" id="UP000002334">
    <property type="component" value="Chromosome"/>
</dbReference>
<dbReference type="AlphaFoldDB" id="C4K5A3"/>
<organism evidence="1 2">
    <name type="scientific">Hamiltonella defensa subsp. Acyrthosiphon pisum (strain 5AT)</name>
    <dbReference type="NCBI Taxonomy" id="572265"/>
    <lineage>
        <taxon>Bacteria</taxon>
        <taxon>Pseudomonadati</taxon>
        <taxon>Pseudomonadota</taxon>
        <taxon>Gammaproteobacteria</taxon>
        <taxon>Enterobacterales</taxon>
        <taxon>Enterobacteriaceae</taxon>
        <taxon>aphid secondary symbionts</taxon>
        <taxon>Candidatus Williamhamiltonella</taxon>
    </lineage>
</organism>
<keyword evidence="2" id="KW-1185">Reference proteome</keyword>
<dbReference type="HOGENOM" id="CLU_3200555_0_0_6"/>
<sequence length="45" mass="5479">MVLKKQVTLAARTAFAKRRPFEEAEYHLKLQRNWVTLMVNRNSWF</sequence>
<evidence type="ECO:0000313" key="2">
    <source>
        <dbReference type="Proteomes" id="UP000002334"/>
    </source>
</evidence>
<protein>
    <submittedName>
        <fullName evidence="1">Uncharacterized protein</fullName>
    </submittedName>
</protein>
<dbReference type="EMBL" id="CP001277">
    <property type="protein sequence ID" value="ACQ67746.1"/>
    <property type="molecule type" value="Genomic_DNA"/>
</dbReference>
<gene>
    <name evidence="1" type="ordered locus">HDEF_1064</name>
</gene>
<accession>C4K5A3</accession>
<dbReference type="KEGG" id="hde:HDEF_1064"/>
<dbReference type="STRING" id="572265.HDEF_1064"/>
<reference evidence="1 2" key="1">
    <citation type="journal article" date="2009" name="Proc. Natl. Acad. Sci. U.S.A.">
        <title>Hamiltonella defensa, genome evolution of protective bacterial endosymbiont from pathogenic ancestors.</title>
        <authorList>
            <person name="Degnan P.H."/>
            <person name="Yu Y."/>
            <person name="Sisneros N."/>
            <person name="Wing R.A."/>
            <person name="Moran N.A."/>
        </authorList>
    </citation>
    <scope>NUCLEOTIDE SEQUENCE [LARGE SCALE GENOMIC DNA]</scope>
    <source>
        <strain evidence="2">5AT</strain>
    </source>
</reference>
<evidence type="ECO:0000313" key="1">
    <source>
        <dbReference type="EMBL" id="ACQ67746.1"/>
    </source>
</evidence>
<name>C4K5A3_HAMD5</name>